<protein>
    <submittedName>
        <fullName evidence="7">Ion_trans_2 domain-containing protein</fullName>
    </submittedName>
</protein>
<evidence type="ECO:0000256" key="1">
    <source>
        <dbReference type="ARBA" id="ARBA00004141"/>
    </source>
</evidence>
<dbReference type="Gene3D" id="1.20.120.550">
    <property type="entry name" value="Membrane associated eicosanoid/glutathione metabolism-like domain"/>
    <property type="match status" value="1"/>
</dbReference>
<keyword evidence="6" id="KW-1185">Reference proteome</keyword>
<dbReference type="Pfam" id="PF01124">
    <property type="entry name" value="MAPEG"/>
    <property type="match status" value="1"/>
</dbReference>
<dbReference type="AlphaFoldDB" id="A0A1I8GZG4"/>
<feature type="transmembrane region" description="Helical" evidence="5">
    <location>
        <begin position="6"/>
        <end position="32"/>
    </location>
</feature>
<evidence type="ECO:0000256" key="3">
    <source>
        <dbReference type="ARBA" id="ARBA00022989"/>
    </source>
</evidence>
<evidence type="ECO:0000313" key="7">
    <source>
        <dbReference type="WBParaSite" id="maker-uti_cns_0003659-snap-gene-0.13-mRNA-1"/>
    </source>
</evidence>
<evidence type="ECO:0000256" key="2">
    <source>
        <dbReference type="ARBA" id="ARBA00022692"/>
    </source>
</evidence>
<dbReference type="GO" id="GO:0004602">
    <property type="term" value="F:glutathione peroxidase activity"/>
    <property type="evidence" value="ECO:0007669"/>
    <property type="project" value="TreeGrafter"/>
</dbReference>
<dbReference type="GO" id="GO:0005635">
    <property type="term" value="C:nuclear envelope"/>
    <property type="evidence" value="ECO:0007669"/>
    <property type="project" value="TreeGrafter"/>
</dbReference>
<keyword evidence="3 5" id="KW-1133">Transmembrane helix</keyword>
<sequence length="156" mass="17059">MIGLPRHYGCVIAVGSAGVLVNIGLAAAVVAARRRYQIKFPNMHQLDAPDFNWAVQVHLDYSSEAEFFYFTLLTGGLDSPRLAALAGLAFLLSRSVARQQVAARTRTAQAVGKREQVFSRIFSAELGTGEWSQFSWIAFGIMLYTSCASAVSLLRQ</sequence>
<dbReference type="WBParaSite" id="maker-uti_cns_0003659-snap-gene-0.13-mRNA-1">
    <property type="protein sequence ID" value="maker-uti_cns_0003659-snap-gene-0.13-mRNA-1"/>
    <property type="gene ID" value="maker-uti_cns_0003659-snap-gene-0.13"/>
</dbReference>
<evidence type="ECO:0000256" key="4">
    <source>
        <dbReference type="ARBA" id="ARBA00023136"/>
    </source>
</evidence>
<keyword evidence="4 5" id="KW-0472">Membrane</keyword>
<dbReference type="GO" id="GO:0006691">
    <property type="term" value="P:leukotriene metabolic process"/>
    <property type="evidence" value="ECO:0007669"/>
    <property type="project" value="UniProtKB-ARBA"/>
</dbReference>
<dbReference type="PANTHER" id="PTHR10250:SF26">
    <property type="entry name" value="GLUTATHIONE S-TRANSFERASE 3, MITOCHONDRIAL"/>
    <property type="match status" value="1"/>
</dbReference>
<keyword evidence="2 5" id="KW-0812">Transmembrane</keyword>
<dbReference type="InterPro" id="IPR001129">
    <property type="entry name" value="Membr-assoc_MAPEG"/>
</dbReference>
<name>A0A1I8GZG4_9PLAT</name>
<organism evidence="6 7">
    <name type="scientific">Macrostomum lignano</name>
    <dbReference type="NCBI Taxonomy" id="282301"/>
    <lineage>
        <taxon>Eukaryota</taxon>
        <taxon>Metazoa</taxon>
        <taxon>Spiralia</taxon>
        <taxon>Lophotrochozoa</taxon>
        <taxon>Platyhelminthes</taxon>
        <taxon>Rhabditophora</taxon>
        <taxon>Macrostomorpha</taxon>
        <taxon>Macrostomida</taxon>
        <taxon>Macrostomidae</taxon>
        <taxon>Macrostomum</taxon>
    </lineage>
</organism>
<accession>A0A1I8GZG4</accession>
<dbReference type="Proteomes" id="UP000095280">
    <property type="component" value="Unplaced"/>
</dbReference>
<dbReference type="PANTHER" id="PTHR10250">
    <property type="entry name" value="MICROSOMAL GLUTATHIONE S-TRANSFERASE"/>
    <property type="match status" value="1"/>
</dbReference>
<dbReference type="InterPro" id="IPR023352">
    <property type="entry name" value="MAPEG-like_dom_sf"/>
</dbReference>
<proteinExistence type="predicted"/>
<dbReference type="InterPro" id="IPR050997">
    <property type="entry name" value="MAPEG"/>
</dbReference>
<evidence type="ECO:0000256" key="5">
    <source>
        <dbReference type="SAM" id="Phobius"/>
    </source>
</evidence>
<dbReference type="GO" id="GO:0004364">
    <property type="term" value="F:glutathione transferase activity"/>
    <property type="evidence" value="ECO:0007669"/>
    <property type="project" value="TreeGrafter"/>
</dbReference>
<evidence type="ECO:0000313" key="6">
    <source>
        <dbReference type="Proteomes" id="UP000095280"/>
    </source>
</evidence>
<reference evidence="7" key="1">
    <citation type="submission" date="2016-11" db="UniProtKB">
        <authorList>
            <consortium name="WormBaseParasite"/>
        </authorList>
    </citation>
    <scope>IDENTIFICATION</scope>
</reference>
<comment type="subcellular location">
    <subcellularLocation>
        <location evidence="1">Membrane</location>
        <topology evidence="1">Multi-pass membrane protein</topology>
    </subcellularLocation>
</comment>
<dbReference type="GO" id="GO:0016020">
    <property type="term" value="C:membrane"/>
    <property type="evidence" value="ECO:0007669"/>
    <property type="project" value="UniProtKB-SubCell"/>
</dbReference>
<dbReference type="GO" id="GO:0005783">
    <property type="term" value="C:endoplasmic reticulum"/>
    <property type="evidence" value="ECO:0007669"/>
    <property type="project" value="TreeGrafter"/>
</dbReference>
<dbReference type="SUPFAM" id="SSF161084">
    <property type="entry name" value="MAPEG domain-like"/>
    <property type="match status" value="1"/>
</dbReference>